<protein>
    <submittedName>
        <fullName evidence="10">Permease</fullName>
    </submittedName>
</protein>
<dbReference type="InterPro" id="IPR017800">
    <property type="entry name" value="ADOP"/>
</dbReference>
<keyword evidence="5 7" id="KW-0472">Membrane</keyword>
<dbReference type="PANTHER" id="PTHR30572:SF4">
    <property type="entry name" value="ABC TRANSPORTER PERMEASE YTRF"/>
    <property type="match status" value="1"/>
</dbReference>
<evidence type="ECO:0000256" key="5">
    <source>
        <dbReference type="ARBA" id="ARBA00023136"/>
    </source>
</evidence>
<evidence type="ECO:0000259" key="8">
    <source>
        <dbReference type="Pfam" id="PF02687"/>
    </source>
</evidence>
<dbReference type="Pfam" id="PF12704">
    <property type="entry name" value="MacB_PCD"/>
    <property type="match status" value="2"/>
</dbReference>
<dbReference type="PANTHER" id="PTHR30572">
    <property type="entry name" value="MEMBRANE COMPONENT OF TRANSPORTER-RELATED"/>
    <property type="match status" value="1"/>
</dbReference>
<evidence type="ECO:0000256" key="3">
    <source>
        <dbReference type="ARBA" id="ARBA00022692"/>
    </source>
</evidence>
<feature type="transmembrane region" description="Helical" evidence="7">
    <location>
        <begin position="423"/>
        <end position="447"/>
    </location>
</feature>
<feature type="domain" description="ABC3 transporter permease C-terminal" evidence="8">
    <location>
        <begin position="332"/>
        <end position="451"/>
    </location>
</feature>
<dbReference type="GO" id="GO:0005886">
    <property type="term" value="C:plasma membrane"/>
    <property type="evidence" value="ECO:0007669"/>
    <property type="project" value="UniProtKB-SubCell"/>
</dbReference>
<dbReference type="NCBIfam" id="TIGR03434">
    <property type="entry name" value="ADOP"/>
    <property type="match status" value="1"/>
</dbReference>
<feature type="transmembrane region" description="Helical" evidence="7">
    <location>
        <begin position="725"/>
        <end position="752"/>
    </location>
</feature>
<evidence type="ECO:0000313" key="10">
    <source>
        <dbReference type="EMBL" id="AEH26528.1"/>
    </source>
</evidence>
<feature type="transmembrane region" description="Helical" evidence="7">
    <location>
        <begin position="788"/>
        <end position="807"/>
    </location>
</feature>
<dbReference type="GO" id="GO:0022857">
    <property type="term" value="F:transmembrane transporter activity"/>
    <property type="evidence" value="ECO:0007669"/>
    <property type="project" value="TreeGrafter"/>
</dbReference>
<keyword evidence="2" id="KW-1003">Cell membrane</keyword>
<feature type="domain" description="MacB-like periplasmic core" evidence="9">
    <location>
        <begin position="68"/>
        <end position="287"/>
    </location>
</feature>
<accession>F8TTL7</accession>
<proteinExistence type="inferred from homology"/>
<sequence>MAIADRIAAGEDPQSARLAAIKEFGNVLQAQEEARQVWRGGGVAALIDVWQDVRFGLRMLFKNPGFSLVVIGVLTLGIAGNATVFSLFKGLALKPIPGVQDSGSLAVMLSRTGTARPLGLSLPDYRYIREHDRAFVDLAASCMIFASAGLGADAERVTAELVTGNYFQALGVNAQLGRVLLPSDDVAPGQHPVAVISDGLWKRSFGADRNAIGKTVYLNGLPLTIVGVADPKFQGTVVSMVMDVFAPIMMQPQLFPPDRLEQRSAGMMMTIGRLRPGVTVTEAGAQTRVLAAQLDASNPIPNVTTRAAVVPIWQSPFGAQTYMLPAIAMLGVMGVLILLVVCANVANLVLVRGVSRRGELAVRLALGASRSRLLRLLFVENLVLAIPGALGGLVLAAFLVPFISLSTTGSAPSSVYLDTTVDAYVMTFALVLSGLCAIIFGFAPALTTSRVEIVTLMNDVSPRMAARGRLRAMLVVSQVAASVVLLVGAGLVLRSYSAARHADAGFDARQVTSMAIDLQTAGYDERRGLVAINRFLDAMESDPAFDRASLAAYVPLSLVDTAPRAITIEGYAPRSDEDLAFLHNMVGPNYFQTLRIAIVAGREFTRRDDSDAAPAVIVNETLARRMWQTPENAIGKRLRAGTGEWREVIGVARDVKYARLPEEPRPYVYFPLLQSYVPALTIHARAVNDTAEALKLVRQHVRTLDPQIPIVRSVMLAEQTRVALAIYQMAAGAITMFGVMTILLAAIGIYGLVAYSVQQSTQEIGIRMAVGAGRGDVVWTFLGRGTTLAAGGAAIGLVAATALSGAIRSLLYGVNPRDLVSFGSATAVVMVIALAASIVPAWKASKTDPLSALRHR</sequence>
<reference evidence="10" key="1">
    <citation type="journal article" date="2011" name="FEMS Microbiol. Ecol.">
        <title>Polyketide synthase pathways identified from a metagenomic library are derived from soil Acidobacteria.</title>
        <authorList>
            <person name="Parsley L.C."/>
            <person name="Linneman J."/>
            <person name="Goode A.M."/>
            <person name="Becklund K."/>
            <person name="George I."/>
            <person name="Goodman R.M."/>
            <person name="Lopanik N.B."/>
            <person name="Liles M.R."/>
        </authorList>
    </citation>
    <scope>NUCLEOTIDE SEQUENCE</scope>
</reference>
<dbReference type="InterPro" id="IPR025857">
    <property type="entry name" value="MacB_PCD"/>
</dbReference>
<comment type="subcellular location">
    <subcellularLocation>
        <location evidence="1">Cell membrane</location>
        <topology evidence="1">Multi-pass membrane protein</topology>
    </subcellularLocation>
</comment>
<comment type="similarity">
    <text evidence="6">Belongs to the ABC-4 integral membrane protein family.</text>
</comment>
<feature type="domain" description="ABC3 transporter permease C-terminal" evidence="8">
    <location>
        <begin position="736"/>
        <end position="849"/>
    </location>
</feature>
<feature type="transmembrane region" description="Helical" evidence="7">
    <location>
        <begin position="66"/>
        <end position="88"/>
    </location>
</feature>
<evidence type="ECO:0000256" key="1">
    <source>
        <dbReference type="ARBA" id="ARBA00004651"/>
    </source>
</evidence>
<keyword evidence="4 7" id="KW-1133">Transmembrane helix</keyword>
<dbReference type="EMBL" id="JF342592">
    <property type="protein sequence ID" value="AEH26528.1"/>
    <property type="molecule type" value="Genomic_DNA"/>
</dbReference>
<feature type="transmembrane region" description="Helical" evidence="7">
    <location>
        <begin position="472"/>
        <end position="493"/>
    </location>
</feature>
<keyword evidence="3 7" id="KW-0812">Transmembrane</keyword>
<organism evidence="10">
    <name type="scientific">uncultured Acidobacteria bacterium A12</name>
    <dbReference type="NCBI Taxonomy" id="1036855"/>
    <lineage>
        <taxon>Bacteria</taxon>
        <taxon>Pseudomonadati</taxon>
        <taxon>Acidobacteriota</taxon>
        <taxon>environmental samples</taxon>
    </lineage>
</organism>
<feature type="transmembrane region" description="Helical" evidence="7">
    <location>
        <begin position="322"/>
        <end position="350"/>
    </location>
</feature>
<dbReference type="InterPro" id="IPR003838">
    <property type="entry name" value="ABC3_permease_C"/>
</dbReference>
<evidence type="ECO:0000256" key="7">
    <source>
        <dbReference type="SAM" id="Phobius"/>
    </source>
</evidence>
<dbReference type="InterPro" id="IPR050250">
    <property type="entry name" value="Macrolide_Exporter_MacB"/>
</dbReference>
<dbReference type="AlphaFoldDB" id="F8TTL7"/>
<feature type="domain" description="MacB-like periplasmic core" evidence="9">
    <location>
        <begin position="479"/>
        <end position="695"/>
    </location>
</feature>
<evidence type="ECO:0000256" key="2">
    <source>
        <dbReference type="ARBA" id="ARBA00022475"/>
    </source>
</evidence>
<feature type="transmembrane region" description="Helical" evidence="7">
    <location>
        <begin position="819"/>
        <end position="842"/>
    </location>
</feature>
<name>F8TTL7_9BACT</name>
<dbReference type="Pfam" id="PF02687">
    <property type="entry name" value="FtsX"/>
    <property type="match status" value="2"/>
</dbReference>
<evidence type="ECO:0000256" key="4">
    <source>
        <dbReference type="ARBA" id="ARBA00022989"/>
    </source>
</evidence>
<feature type="transmembrane region" description="Helical" evidence="7">
    <location>
        <begin position="382"/>
        <end position="403"/>
    </location>
</feature>
<evidence type="ECO:0000256" key="6">
    <source>
        <dbReference type="ARBA" id="ARBA00038076"/>
    </source>
</evidence>
<evidence type="ECO:0000259" key="9">
    <source>
        <dbReference type="Pfam" id="PF12704"/>
    </source>
</evidence>